<dbReference type="PANTHER" id="PTHR11439:SF462">
    <property type="match status" value="1"/>
</dbReference>
<organism evidence="1 2">
    <name type="scientific">Lithospermum erythrorhizon</name>
    <name type="common">Purple gromwell</name>
    <name type="synonym">Lithospermum officinale var. erythrorhizon</name>
    <dbReference type="NCBI Taxonomy" id="34254"/>
    <lineage>
        <taxon>Eukaryota</taxon>
        <taxon>Viridiplantae</taxon>
        <taxon>Streptophyta</taxon>
        <taxon>Embryophyta</taxon>
        <taxon>Tracheophyta</taxon>
        <taxon>Spermatophyta</taxon>
        <taxon>Magnoliopsida</taxon>
        <taxon>eudicotyledons</taxon>
        <taxon>Gunneridae</taxon>
        <taxon>Pentapetalae</taxon>
        <taxon>asterids</taxon>
        <taxon>lamiids</taxon>
        <taxon>Boraginales</taxon>
        <taxon>Boraginaceae</taxon>
        <taxon>Boraginoideae</taxon>
        <taxon>Lithospermeae</taxon>
        <taxon>Lithospermum</taxon>
    </lineage>
</organism>
<keyword evidence="1" id="KW-0812">Transmembrane</keyword>
<evidence type="ECO:0000313" key="2">
    <source>
        <dbReference type="Proteomes" id="UP001454036"/>
    </source>
</evidence>
<gene>
    <name evidence="1" type="ORF">LIER_08062</name>
</gene>
<accession>A0AAV3PAF7</accession>
<keyword evidence="1" id="KW-0472">Membrane</keyword>
<sequence>MKDLGVLKYFLGPKPAASPMEQNHTLSLAKGAGVRDPERYRRLVGRLIYLAFTRPDLAYSVHILAQFMLHPRQEDSDTALRVVSYLKGRPGQGILVTSASDLSLICWCDLDWASCPLTRRSLTGRIVFLGGSPISWKTKKQHNVSRSSAEAEYYYMAAVTSELKWLKALLLDFGIPHSRPMTLFCDSETALHIAQKPVFHELTKHIEVDCHYVRDVIRDGLLTTVHVSTAVQFADIFTKALSKEKFLYFVRTSWVFHSHKLGISFLPAPT</sequence>
<dbReference type="InterPro" id="IPR043502">
    <property type="entry name" value="DNA/RNA_pol_sf"/>
</dbReference>
<protein>
    <submittedName>
        <fullName evidence="1">Transmembrane signal receptor</fullName>
    </submittedName>
</protein>
<dbReference type="PANTHER" id="PTHR11439">
    <property type="entry name" value="GAG-POL-RELATED RETROTRANSPOSON"/>
    <property type="match status" value="1"/>
</dbReference>
<dbReference type="Proteomes" id="UP001454036">
    <property type="component" value="Unassembled WGS sequence"/>
</dbReference>
<dbReference type="EMBL" id="BAABME010001281">
    <property type="protein sequence ID" value="GAA0148687.1"/>
    <property type="molecule type" value="Genomic_DNA"/>
</dbReference>
<evidence type="ECO:0000313" key="1">
    <source>
        <dbReference type="EMBL" id="GAA0148687.1"/>
    </source>
</evidence>
<name>A0AAV3PAF7_LITER</name>
<dbReference type="AlphaFoldDB" id="A0AAV3PAF7"/>
<keyword evidence="2" id="KW-1185">Reference proteome</keyword>
<dbReference type="SUPFAM" id="SSF56672">
    <property type="entry name" value="DNA/RNA polymerases"/>
    <property type="match status" value="1"/>
</dbReference>
<reference evidence="1 2" key="1">
    <citation type="submission" date="2024-01" db="EMBL/GenBank/DDBJ databases">
        <title>The complete chloroplast genome sequence of Lithospermum erythrorhizon: insights into the phylogenetic relationship among Boraginaceae species and the maternal lineages of purple gromwells.</title>
        <authorList>
            <person name="Okada T."/>
            <person name="Watanabe K."/>
        </authorList>
    </citation>
    <scope>NUCLEOTIDE SEQUENCE [LARGE SCALE GENOMIC DNA]</scope>
</reference>
<keyword evidence="1" id="KW-0675">Receptor</keyword>
<dbReference type="CDD" id="cd09272">
    <property type="entry name" value="RNase_HI_RT_Ty1"/>
    <property type="match status" value="1"/>
</dbReference>
<comment type="caution">
    <text evidence="1">The sequence shown here is derived from an EMBL/GenBank/DDBJ whole genome shotgun (WGS) entry which is preliminary data.</text>
</comment>
<proteinExistence type="predicted"/>